<dbReference type="CDD" id="cd16833">
    <property type="entry name" value="YfiH"/>
    <property type="match status" value="1"/>
</dbReference>
<comment type="catalytic activity">
    <reaction evidence="10">
        <text>adenosine + phosphate = alpha-D-ribose 1-phosphate + adenine</text>
        <dbReference type="Rhea" id="RHEA:27642"/>
        <dbReference type="ChEBI" id="CHEBI:16335"/>
        <dbReference type="ChEBI" id="CHEBI:16708"/>
        <dbReference type="ChEBI" id="CHEBI:43474"/>
        <dbReference type="ChEBI" id="CHEBI:57720"/>
        <dbReference type="EC" id="2.4.2.1"/>
    </reaction>
    <physiologicalReaction direction="left-to-right" evidence="10">
        <dbReference type="Rhea" id="RHEA:27643"/>
    </physiologicalReaction>
</comment>
<comment type="similarity">
    <text evidence="3">Belongs to the purine nucleoside phosphorylase YfiH/LACC1 family.</text>
</comment>
<evidence type="ECO:0000313" key="12">
    <source>
        <dbReference type="EMBL" id="KSW10609.1"/>
    </source>
</evidence>
<dbReference type="InterPro" id="IPR003730">
    <property type="entry name" value="Cu_polyphenol_OxRdtase"/>
</dbReference>
<comment type="catalytic activity">
    <reaction evidence="9">
        <text>adenosine + H2O + H(+) = inosine + NH4(+)</text>
        <dbReference type="Rhea" id="RHEA:24408"/>
        <dbReference type="ChEBI" id="CHEBI:15377"/>
        <dbReference type="ChEBI" id="CHEBI:15378"/>
        <dbReference type="ChEBI" id="CHEBI:16335"/>
        <dbReference type="ChEBI" id="CHEBI:17596"/>
        <dbReference type="ChEBI" id="CHEBI:28938"/>
        <dbReference type="EC" id="3.5.4.4"/>
    </reaction>
    <physiologicalReaction direction="left-to-right" evidence="9">
        <dbReference type="Rhea" id="RHEA:24409"/>
    </physiologicalReaction>
</comment>
<dbReference type="RefSeq" id="WP_060567466.1">
    <property type="nucleotide sequence ID" value="NZ_CP040006.1"/>
</dbReference>
<comment type="caution">
    <text evidence="12">The sequence shown here is derived from an EMBL/GenBank/DDBJ whole genome shotgun (WGS) entry which is preliminary data.</text>
</comment>
<organism evidence="12 13">
    <name type="scientific">Schaalia odontolytica</name>
    <dbReference type="NCBI Taxonomy" id="1660"/>
    <lineage>
        <taxon>Bacteria</taxon>
        <taxon>Bacillati</taxon>
        <taxon>Actinomycetota</taxon>
        <taxon>Actinomycetes</taxon>
        <taxon>Actinomycetales</taxon>
        <taxon>Actinomycetaceae</taxon>
        <taxon>Schaalia</taxon>
    </lineage>
</organism>
<keyword evidence="6" id="KW-0378">Hydrolase</keyword>
<name>A0A0V8RRD3_9ACTO</name>
<evidence type="ECO:0000313" key="13">
    <source>
        <dbReference type="Proteomes" id="UP000054686"/>
    </source>
</evidence>
<dbReference type="Proteomes" id="UP000054686">
    <property type="component" value="Unassembled WGS sequence"/>
</dbReference>
<keyword evidence="8" id="KW-0186">Copper</keyword>
<comment type="function">
    <text evidence="2">Purine nucleoside enzyme that catalyzes the phosphorolysis of adenosine and inosine nucleosides, yielding D-ribose 1-phosphate and the respective free bases, adenine and hypoxanthine. Also catalyzes the phosphorolysis of S-methyl-5'-thioadenosine into adenine and S-methyl-5-thio-alpha-D-ribose 1-phosphate. Also has adenosine deaminase activity.</text>
</comment>
<evidence type="ECO:0000256" key="9">
    <source>
        <dbReference type="ARBA" id="ARBA00047989"/>
    </source>
</evidence>
<evidence type="ECO:0000256" key="11">
    <source>
        <dbReference type="ARBA" id="ARBA00049893"/>
    </source>
</evidence>
<dbReference type="SUPFAM" id="SSF64438">
    <property type="entry name" value="CNF1/YfiH-like putative cysteine hydrolases"/>
    <property type="match status" value="1"/>
</dbReference>
<reference evidence="12 13" key="1">
    <citation type="submission" date="2015-10" db="EMBL/GenBank/DDBJ databases">
        <title>Draft Genome of Actinomyces odontolyticus subsp. actinosynbacter strain XH001.</title>
        <authorList>
            <person name="Mclean J.S."/>
            <person name="He X."/>
        </authorList>
    </citation>
    <scope>NUCLEOTIDE SEQUENCE [LARGE SCALE GENOMIC DNA]</scope>
    <source>
        <strain evidence="12 13">XH001</strain>
    </source>
</reference>
<evidence type="ECO:0000256" key="5">
    <source>
        <dbReference type="ARBA" id="ARBA00022723"/>
    </source>
</evidence>
<evidence type="ECO:0000256" key="2">
    <source>
        <dbReference type="ARBA" id="ARBA00003215"/>
    </source>
</evidence>
<dbReference type="GO" id="GO:0005507">
    <property type="term" value="F:copper ion binding"/>
    <property type="evidence" value="ECO:0007669"/>
    <property type="project" value="TreeGrafter"/>
</dbReference>
<comment type="catalytic activity">
    <reaction evidence="11">
        <text>S-methyl-5'-thioadenosine + phosphate = 5-(methylsulfanyl)-alpha-D-ribose 1-phosphate + adenine</text>
        <dbReference type="Rhea" id="RHEA:11852"/>
        <dbReference type="ChEBI" id="CHEBI:16708"/>
        <dbReference type="ChEBI" id="CHEBI:17509"/>
        <dbReference type="ChEBI" id="CHEBI:43474"/>
        <dbReference type="ChEBI" id="CHEBI:58533"/>
        <dbReference type="EC" id="2.4.2.28"/>
    </reaction>
    <physiologicalReaction direction="left-to-right" evidence="11">
        <dbReference type="Rhea" id="RHEA:11853"/>
    </physiologicalReaction>
</comment>
<gene>
    <name evidence="12" type="ORF">APY09_08930</name>
</gene>
<protein>
    <submittedName>
        <fullName evidence="12">Copper oxidase</fullName>
    </submittedName>
</protein>
<dbReference type="InterPro" id="IPR011324">
    <property type="entry name" value="Cytotoxic_necrot_fac-like_cat"/>
</dbReference>
<dbReference type="GO" id="GO:0016787">
    <property type="term" value="F:hydrolase activity"/>
    <property type="evidence" value="ECO:0007669"/>
    <property type="project" value="UniProtKB-KW"/>
</dbReference>
<dbReference type="Pfam" id="PF02578">
    <property type="entry name" value="Cu-oxidase_4"/>
    <property type="match status" value="1"/>
</dbReference>
<dbReference type="InterPro" id="IPR038371">
    <property type="entry name" value="Cu_polyphenol_OxRdtase_sf"/>
</dbReference>
<accession>A0A0V8RRD3</accession>
<comment type="catalytic activity">
    <reaction evidence="1">
        <text>inosine + phosphate = alpha-D-ribose 1-phosphate + hypoxanthine</text>
        <dbReference type="Rhea" id="RHEA:27646"/>
        <dbReference type="ChEBI" id="CHEBI:17368"/>
        <dbReference type="ChEBI" id="CHEBI:17596"/>
        <dbReference type="ChEBI" id="CHEBI:43474"/>
        <dbReference type="ChEBI" id="CHEBI:57720"/>
        <dbReference type="EC" id="2.4.2.1"/>
    </reaction>
    <physiologicalReaction direction="left-to-right" evidence="1">
        <dbReference type="Rhea" id="RHEA:27647"/>
    </physiologicalReaction>
</comment>
<sequence>MSDKLWAGARVHLTEVDPGTGALCGNVGLHVGDREPLVRDRRRALAATLGRDIVWMDQTHSTRVELIIRGESAPTLAASGETLGKPATGEWGPVDADGIIVDARDWQDAPALAVQTADCLPVVFSAASGQIVAAVHAGRRGLLGGILDKTIDRIRSLDGGPINALIGPAICGRCYEVPADMADESEELMPGIRSVTSWDTPALDLPGAAASALGARGVRVDIDERCTLEDADLFSYRADSSCGRQALIIVPA</sequence>
<dbReference type="Gene3D" id="3.60.140.10">
    <property type="entry name" value="CNF1/YfiH-like putative cysteine hydrolases"/>
    <property type="match status" value="1"/>
</dbReference>
<dbReference type="PANTHER" id="PTHR30616">
    <property type="entry name" value="UNCHARACTERIZED PROTEIN YFIH"/>
    <property type="match status" value="1"/>
</dbReference>
<evidence type="ECO:0000256" key="4">
    <source>
        <dbReference type="ARBA" id="ARBA00022679"/>
    </source>
</evidence>
<dbReference type="GO" id="GO:0017061">
    <property type="term" value="F:S-methyl-5-thioadenosine phosphorylase activity"/>
    <property type="evidence" value="ECO:0007669"/>
    <property type="project" value="UniProtKB-EC"/>
</dbReference>
<dbReference type="PANTHER" id="PTHR30616:SF2">
    <property type="entry name" value="PURINE NUCLEOSIDE PHOSPHORYLASE LACC1"/>
    <property type="match status" value="1"/>
</dbReference>
<evidence type="ECO:0000256" key="1">
    <source>
        <dbReference type="ARBA" id="ARBA00000553"/>
    </source>
</evidence>
<evidence type="ECO:0000256" key="7">
    <source>
        <dbReference type="ARBA" id="ARBA00022833"/>
    </source>
</evidence>
<dbReference type="EMBL" id="LLVT01000003">
    <property type="protein sequence ID" value="KSW10609.1"/>
    <property type="molecule type" value="Genomic_DNA"/>
</dbReference>
<keyword evidence="4" id="KW-0808">Transferase</keyword>
<keyword evidence="7" id="KW-0862">Zinc</keyword>
<evidence type="ECO:0000256" key="10">
    <source>
        <dbReference type="ARBA" id="ARBA00048968"/>
    </source>
</evidence>
<evidence type="ECO:0000256" key="3">
    <source>
        <dbReference type="ARBA" id="ARBA00007353"/>
    </source>
</evidence>
<evidence type="ECO:0000256" key="6">
    <source>
        <dbReference type="ARBA" id="ARBA00022801"/>
    </source>
</evidence>
<keyword evidence="5" id="KW-0479">Metal-binding</keyword>
<dbReference type="AlphaFoldDB" id="A0A0V8RRD3"/>
<evidence type="ECO:0000256" key="8">
    <source>
        <dbReference type="ARBA" id="ARBA00023008"/>
    </source>
</evidence>
<proteinExistence type="inferred from homology"/>
<dbReference type="OrthoDB" id="4279at2"/>